<accession>A0A1M8A6D9</accession>
<reference evidence="2" key="1">
    <citation type="journal article" date="2017" name="Nucleic Acids Res.">
        <title>Proteogenomics produces comprehensive and highly accurate protein-coding gene annotation in a complete genome assembly of Malassezia sympodialis.</title>
        <authorList>
            <person name="Zhu Y."/>
            <person name="Engstroem P.G."/>
            <person name="Tellgren-Roth C."/>
            <person name="Baudo C.D."/>
            <person name="Kennell J.C."/>
            <person name="Sun S."/>
            <person name="Billmyre R.B."/>
            <person name="Schroeder M.S."/>
            <person name="Andersson A."/>
            <person name="Holm T."/>
            <person name="Sigurgeirsson B."/>
            <person name="Wu G."/>
            <person name="Sankaranarayanan S.R."/>
            <person name="Siddharthan R."/>
            <person name="Sanyal K."/>
            <person name="Lundeberg J."/>
            <person name="Nystedt B."/>
            <person name="Boekhout T."/>
            <person name="Dawson T.L. Jr."/>
            <person name="Heitman J."/>
            <person name="Scheynius A."/>
            <person name="Lehtioe J."/>
        </authorList>
    </citation>
    <scope>NUCLEOTIDE SEQUENCE [LARGE SCALE GENOMIC DNA]</scope>
    <source>
        <strain evidence="2">ATCC 42132</strain>
    </source>
</reference>
<dbReference type="InterPro" id="IPR036412">
    <property type="entry name" value="HAD-like_sf"/>
</dbReference>
<name>A0A1M8A6D9_MALS4</name>
<dbReference type="OMA" id="IWCPHPG"/>
<organism evidence="1 2">
    <name type="scientific">Malassezia sympodialis (strain ATCC 42132)</name>
    <name type="common">Atopic eczema-associated yeast</name>
    <dbReference type="NCBI Taxonomy" id="1230383"/>
    <lineage>
        <taxon>Eukaryota</taxon>
        <taxon>Fungi</taxon>
        <taxon>Dikarya</taxon>
        <taxon>Basidiomycota</taxon>
        <taxon>Ustilaginomycotina</taxon>
        <taxon>Malasseziomycetes</taxon>
        <taxon>Malasseziales</taxon>
        <taxon>Malasseziaceae</taxon>
        <taxon>Malassezia</taxon>
    </lineage>
</organism>
<dbReference type="Gene3D" id="1.10.150.240">
    <property type="entry name" value="Putative phosphatase, domain 2"/>
    <property type="match status" value="1"/>
</dbReference>
<dbReference type="FunFam" id="1.10.150.240:FF:000001">
    <property type="entry name" value="Haloacid dehalogenase-like hydrolase domain"/>
    <property type="match status" value="1"/>
</dbReference>
<sequence>MAAESLGRIRAVLFDMDGLLIDSESIYTDVVNDILRPYGKEQTWDIKSRLMGQPERAATMVLLSSLWPPNPDSEEDRERGFGTECPFTIDEFLEARNERLLPAFEKVQPMPGAERLIEHLAKHNIPICVATGSRRRNYDIKAGANTRLFTPFGERVICGDDAIIERGKPFPDIFLTAARQGLGLQHTDEGRAWLEGVREPGAHADDKLKGSEGEILVFEDALPGVQAGLAAGMKVVWVPDPNLVAVARQGSPVGAHQELKSLLDFRPELWGLPPFDK</sequence>
<gene>
    <name evidence="1" type="ORF">MSYG_2372</name>
</gene>
<dbReference type="PANTHER" id="PTHR18901">
    <property type="entry name" value="2-DEOXYGLUCOSE-6-PHOSPHATE PHOSPHATASE 2"/>
    <property type="match status" value="1"/>
</dbReference>
<evidence type="ECO:0000313" key="1">
    <source>
        <dbReference type="EMBL" id="SHO78030.1"/>
    </source>
</evidence>
<dbReference type="Pfam" id="PF00702">
    <property type="entry name" value="Hydrolase"/>
    <property type="match status" value="1"/>
</dbReference>
<dbReference type="SUPFAM" id="SSF56784">
    <property type="entry name" value="HAD-like"/>
    <property type="match status" value="1"/>
</dbReference>
<dbReference type="InterPro" id="IPR023214">
    <property type="entry name" value="HAD_sf"/>
</dbReference>
<dbReference type="VEuPathDB" id="FungiDB:MSYG_2372"/>
<dbReference type="SFLD" id="SFLDG01129">
    <property type="entry name" value="C1.5:_HAD__Beta-PGM__Phosphata"/>
    <property type="match status" value="1"/>
</dbReference>
<dbReference type="Gene3D" id="3.40.50.1000">
    <property type="entry name" value="HAD superfamily/HAD-like"/>
    <property type="match status" value="1"/>
</dbReference>
<protein>
    <submittedName>
        <fullName evidence="1">Uncharacterized protein</fullName>
    </submittedName>
</protein>
<dbReference type="AlphaFoldDB" id="A0A1M8A6D9"/>
<dbReference type="PANTHER" id="PTHR18901:SF38">
    <property type="entry name" value="PSEUDOURIDINE-5'-PHOSPHATASE"/>
    <property type="match status" value="1"/>
</dbReference>
<dbReference type="Proteomes" id="UP000186303">
    <property type="component" value="Chromosome 3"/>
</dbReference>
<dbReference type="GO" id="GO:0016791">
    <property type="term" value="F:phosphatase activity"/>
    <property type="evidence" value="ECO:0007669"/>
    <property type="project" value="TreeGrafter"/>
</dbReference>
<dbReference type="SFLD" id="SFLDS00003">
    <property type="entry name" value="Haloacid_Dehalogenase"/>
    <property type="match status" value="1"/>
</dbReference>
<keyword evidence="2" id="KW-1185">Reference proteome</keyword>
<proteinExistence type="predicted"/>
<evidence type="ECO:0000313" key="2">
    <source>
        <dbReference type="Proteomes" id="UP000186303"/>
    </source>
</evidence>
<dbReference type="InterPro" id="IPR023198">
    <property type="entry name" value="PGP-like_dom2"/>
</dbReference>
<dbReference type="EMBL" id="LT671823">
    <property type="protein sequence ID" value="SHO78030.1"/>
    <property type="molecule type" value="Genomic_DNA"/>
</dbReference>
<dbReference type="STRING" id="1230383.A0A1M8A6D9"/>
<dbReference type="OrthoDB" id="40579at2759"/>